<feature type="compositionally biased region" description="Basic and acidic residues" evidence="1">
    <location>
        <begin position="1"/>
        <end position="12"/>
    </location>
</feature>
<accession>A0ABD0LZS0</accession>
<evidence type="ECO:0000256" key="1">
    <source>
        <dbReference type="SAM" id="MobiDB-lite"/>
    </source>
</evidence>
<name>A0ABD0LZS0_9CAEN</name>
<dbReference type="Proteomes" id="UP001519460">
    <property type="component" value="Unassembled WGS sequence"/>
</dbReference>
<organism evidence="2 3">
    <name type="scientific">Batillaria attramentaria</name>
    <dbReference type="NCBI Taxonomy" id="370345"/>
    <lineage>
        <taxon>Eukaryota</taxon>
        <taxon>Metazoa</taxon>
        <taxon>Spiralia</taxon>
        <taxon>Lophotrochozoa</taxon>
        <taxon>Mollusca</taxon>
        <taxon>Gastropoda</taxon>
        <taxon>Caenogastropoda</taxon>
        <taxon>Sorbeoconcha</taxon>
        <taxon>Cerithioidea</taxon>
        <taxon>Batillariidae</taxon>
        <taxon>Batillaria</taxon>
    </lineage>
</organism>
<sequence length="119" mass="13053">MLATHFHTDDTSCPKSADGPYSHQANELHGASETIIETSRNTDEDDSSGKSVRGSYAKSAITNDGDFKIRAQLDEAEDLFEKVRFSICFGTCISFSTHVRKRSKGTLQLPVSRAVSPLE</sequence>
<comment type="caution">
    <text evidence="2">The sequence shown here is derived from an EMBL/GenBank/DDBJ whole genome shotgun (WGS) entry which is preliminary data.</text>
</comment>
<dbReference type="AlphaFoldDB" id="A0ABD0LZS0"/>
<gene>
    <name evidence="2" type="ORF">BaRGS_00003585</name>
</gene>
<evidence type="ECO:0000313" key="2">
    <source>
        <dbReference type="EMBL" id="KAK7505015.1"/>
    </source>
</evidence>
<reference evidence="2 3" key="1">
    <citation type="journal article" date="2023" name="Sci. Data">
        <title>Genome assembly of the Korean intertidal mud-creeper Batillaria attramentaria.</title>
        <authorList>
            <person name="Patra A.K."/>
            <person name="Ho P.T."/>
            <person name="Jun S."/>
            <person name="Lee S.J."/>
            <person name="Kim Y."/>
            <person name="Won Y.J."/>
        </authorList>
    </citation>
    <scope>NUCLEOTIDE SEQUENCE [LARGE SCALE GENOMIC DNA]</scope>
    <source>
        <strain evidence="2">Wonlab-2016</strain>
    </source>
</reference>
<protein>
    <submittedName>
        <fullName evidence="2">Uncharacterized protein</fullName>
    </submittedName>
</protein>
<evidence type="ECO:0000313" key="3">
    <source>
        <dbReference type="Proteomes" id="UP001519460"/>
    </source>
</evidence>
<dbReference type="EMBL" id="JACVVK020000012">
    <property type="protein sequence ID" value="KAK7505015.1"/>
    <property type="molecule type" value="Genomic_DNA"/>
</dbReference>
<keyword evidence="3" id="KW-1185">Reference proteome</keyword>
<proteinExistence type="predicted"/>
<feature type="region of interest" description="Disordered" evidence="1">
    <location>
        <begin position="1"/>
        <end position="55"/>
    </location>
</feature>